<comment type="similarity">
    <text evidence="2 8">Belongs to the MurCDEF family. MurE subfamily.</text>
</comment>
<keyword evidence="3 8" id="KW-0132">Cell division</keyword>
<evidence type="ECO:0000256" key="9">
    <source>
        <dbReference type="RuleBase" id="RU004135"/>
    </source>
</evidence>
<feature type="domain" description="Mur ligase central" evidence="12">
    <location>
        <begin position="109"/>
        <end position="310"/>
    </location>
</feature>
<keyword evidence="8" id="KW-0460">Magnesium</keyword>
<feature type="binding site" evidence="8">
    <location>
        <position position="460"/>
    </location>
    <ligand>
        <name>meso-2,6-diaminopimelate</name>
        <dbReference type="ChEBI" id="CHEBI:57791"/>
    </ligand>
</feature>
<keyword evidence="7 8" id="KW-0961">Cell wall biogenesis/degradation</keyword>
<dbReference type="InterPro" id="IPR013221">
    <property type="entry name" value="Mur_ligase_cen"/>
</dbReference>
<keyword evidence="8" id="KW-0067">ATP-binding</keyword>
<feature type="binding site" evidence="8">
    <location>
        <position position="151"/>
    </location>
    <ligand>
        <name>UDP-N-acetyl-alpha-D-muramoyl-L-alanyl-D-glutamate</name>
        <dbReference type="ChEBI" id="CHEBI:83900"/>
    </ligand>
</feature>
<feature type="binding site" evidence="8">
    <location>
        <begin position="152"/>
        <end position="153"/>
    </location>
    <ligand>
        <name>UDP-N-acetyl-alpha-D-muramoyl-L-alanyl-D-glutamate</name>
        <dbReference type="ChEBI" id="CHEBI:83900"/>
    </ligand>
</feature>
<sequence>MKLLEVLQGLDYEVLKGNTDTEIREIQNDSRKVQPGDLFFCISGAVSDGHTYAEDVAAKGAAVIVVEKPVNVPDAVTVIRVDSTRYAMGKISSAFYGNPSEKLTVIGLTGTKGKTTTTYMIREMLERSGIKTGLIGTIEIIDGSQKIHADNTTPESMILHKYLKNMVENGCKAVVMEVSSQGLMLDRVAGVDFDYGIFTNLSKDHIGPNEHASFEEYRDWKAKLFTLCKTGIFNVDDANAAYMMEHATCEKLTYGERTDADYCAKDIELYREKGVLGIQYALCGKLDAKIVVDLPGEFSVHNSLAAVAVADQMQVGITDIQNILKEAKARGRVEMIPISDSFTLMIDYAHNAMALESLLTALRAYNPKRLVTLFGCGGNRSRDRRFEMGEVSGKMSDFTIITSDNPRDEEPLAIIADIETGMKKTDGEYVKIADRKEAIRYAILHAKEGDVIVLAGKGHEDYQEIHGVKHHMDERDLIREILEEEDVTNICGYNNRYFA</sequence>
<feature type="binding site" evidence="8">
    <location>
        <position position="179"/>
    </location>
    <ligand>
        <name>UDP-N-acetyl-alpha-D-muramoyl-L-alanyl-D-glutamate</name>
        <dbReference type="ChEBI" id="CHEBI:83900"/>
    </ligand>
</feature>
<comment type="cofactor">
    <cofactor evidence="8">
        <name>Mg(2+)</name>
        <dbReference type="ChEBI" id="CHEBI:18420"/>
    </cofactor>
</comment>
<dbReference type="Gene3D" id="3.40.1390.10">
    <property type="entry name" value="MurE/MurF, N-terminal domain"/>
    <property type="match status" value="1"/>
</dbReference>
<feature type="domain" description="Mur ligase C-terminal" evidence="11">
    <location>
        <begin position="331"/>
        <end position="458"/>
    </location>
</feature>
<comment type="function">
    <text evidence="8">Catalyzes the addition of meso-diaminopimelic acid to the nucleotide precursor UDP-N-acetylmuramoyl-L-alanyl-D-glutamate (UMAG) in the biosynthesis of bacterial cell-wall peptidoglycan.</text>
</comment>
<dbReference type="PANTHER" id="PTHR23135">
    <property type="entry name" value="MUR LIGASE FAMILY MEMBER"/>
    <property type="match status" value="1"/>
</dbReference>
<dbReference type="Pfam" id="PF01225">
    <property type="entry name" value="Mur_ligase"/>
    <property type="match status" value="1"/>
</dbReference>
<evidence type="ECO:0000259" key="11">
    <source>
        <dbReference type="Pfam" id="PF02875"/>
    </source>
</evidence>
<dbReference type="InterPro" id="IPR035911">
    <property type="entry name" value="MurE/MurF_N"/>
</dbReference>
<feature type="binding site" evidence="8">
    <location>
        <begin position="404"/>
        <end position="407"/>
    </location>
    <ligand>
        <name>meso-2,6-diaminopimelate</name>
        <dbReference type="ChEBI" id="CHEBI:57791"/>
    </ligand>
</feature>
<dbReference type="GO" id="GO:0008765">
    <property type="term" value="F:UDP-N-acetylmuramoylalanyl-D-glutamate-2,6-diaminopimelate ligase activity"/>
    <property type="evidence" value="ECO:0007669"/>
    <property type="project" value="UniProtKB-UniRule"/>
</dbReference>
<evidence type="ECO:0000259" key="10">
    <source>
        <dbReference type="Pfam" id="PF01225"/>
    </source>
</evidence>
<keyword evidence="5 8" id="KW-0573">Peptidoglycan synthesis</keyword>
<dbReference type="KEGG" id="wcp:H9Q76_08825"/>
<feature type="binding site" evidence="8">
    <location>
        <position position="187"/>
    </location>
    <ligand>
        <name>UDP-N-acetyl-alpha-D-muramoyl-L-alanyl-D-glutamate</name>
        <dbReference type="ChEBI" id="CHEBI:83900"/>
    </ligand>
</feature>
<proteinExistence type="inferred from homology"/>
<dbReference type="GO" id="GO:0000287">
    <property type="term" value="F:magnesium ion binding"/>
    <property type="evidence" value="ECO:0007669"/>
    <property type="project" value="UniProtKB-UniRule"/>
</dbReference>
<keyword evidence="8" id="KW-0963">Cytoplasm</keyword>
<dbReference type="Pfam" id="PF02875">
    <property type="entry name" value="Mur_ligase_C"/>
    <property type="match status" value="1"/>
</dbReference>
<dbReference type="SUPFAM" id="SSF63418">
    <property type="entry name" value="MurE/MurF N-terminal domain"/>
    <property type="match status" value="1"/>
</dbReference>
<dbReference type="SUPFAM" id="SSF53244">
    <property type="entry name" value="MurD-like peptide ligases, peptide-binding domain"/>
    <property type="match status" value="1"/>
</dbReference>
<evidence type="ECO:0000256" key="3">
    <source>
        <dbReference type="ARBA" id="ARBA00022618"/>
    </source>
</evidence>
<dbReference type="RefSeq" id="WP_249320961.1">
    <property type="nucleotide sequence ID" value="NZ_CP060632.1"/>
</dbReference>
<name>A0A7G9FJW8_9FIRM</name>
<comment type="catalytic activity">
    <reaction evidence="8">
        <text>UDP-N-acetyl-alpha-D-muramoyl-L-alanyl-D-glutamate + meso-2,6-diaminopimelate + ATP = UDP-N-acetyl-alpha-D-muramoyl-L-alanyl-gamma-D-glutamyl-meso-2,6-diaminopimelate + ADP + phosphate + H(+)</text>
        <dbReference type="Rhea" id="RHEA:23676"/>
        <dbReference type="ChEBI" id="CHEBI:15378"/>
        <dbReference type="ChEBI" id="CHEBI:30616"/>
        <dbReference type="ChEBI" id="CHEBI:43474"/>
        <dbReference type="ChEBI" id="CHEBI:57791"/>
        <dbReference type="ChEBI" id="CHEBI:83900"/>
        <dbReference type="ChEBI" id="CHEBI:83905"/>
        <dbReference type="ChEBI" id="CHEBI:456216"/>
        <dbReference type="EC" id="6.3.2.13"/>
    </reaction>
</comment>
<feature type="binding site" evidence="8">
    <location>
        <position position="456"/>
    </location>
    <ligand>
        <name>meso-2,6-diaminopimelate</name>
        <dbReference type="ChEBI" id="CHEBI:57791"/>
    </ligand>
</feature>
<dbReference type="UniPathway" id="UPA00219"/>
<dbReference type="InterPro" id="IPR005761">
    <property type="entry name" value="UDP-N-AcMur-Glu-dNH2Pim_ligase"/>
</dbReference>
<dbReference type="InterPro" id="IPR004101">
    <property type="entry name" value="Mur_ligase_C"/>
</dbReference>
<reference evidence="13 14" key="1">
    <citation type="submission" date="2020-08" db="EMBL/GenBank/DDBJ databases">
        <authorList>
            <person name="Liu C."/>
            <person name="Sun Q."/>
        </authorList>
    </citation>
    <scope>NUCLEOTIDE SEQUENCE [LARGE SCALE GENOMIC DNA]</scope>
    <source>
        <strain evidence="13 14">NSJ-4</strain>
    </source>
</reference>
<dbReference type="GO" id="GO:0071555">
    <property type="term" value="P:cell wall organization"/>
    <property type="evidence" value="ECO:0007669"/>
    <property type="project" value="UniProtKB-KW"/>
</dbReference>
<dbReference type="HAMAP" id="MF_00208">
    <property type="entry name" value="MurE"/>
    <property type="match status" value="1"/>
</dbReference>
<dbReference type="InterPro" id="IPR000713">
    <property type="entry name" value="Mur_ligase_N"/>
</dbReference>
<evidence type="ECO:0000256" key="5">
    <source>
        <dbReference type="ARBA" id="ARBA00022984"/>
    </source>
</evidence>
<feature type="binding site" evidence="8">
    <location>
        <begin position="110"/>
        <end position="116"/>
    </location>
    <ligand>
        <name>ATP</name>
        <dbReference type="ChEBI" id="CHEBI:30616"/>
    </ligand>
</feature>
<keyword evidence="4 8" id="KW-0133">Cell shape</keyword>
<feature type="modified residue" description="N6-carboxylysine" evidence="8">
    <location>
        <position position="221"/>
    </location>
</feature>
<dbReference type="Pfam" id="PF08245">
    <property type="entry name" value="Mur_ligase_M"/>
    <property type="match status" value="1"/>
</dbReference>
<dbReference type="Proteomes" id="UP000515819">
    <property type="component" value="Chromosome"/>
</dbReference>
<comment type="PTM">
    <text evidence="8">Carboxylation is probably crucial for Mg(2+) binding and, consequently, for the gamma-phosphate positioning of ATP.</text>
</comment>
<comment type="pathway">
    <text evidence="1 8 9">Cell wall biogenesis; peptidoglycan biosynthesis.</text>
</comment>
<evidence type="ECO:0000256" key="4">
    <source>
        <dbReference type="ARBA" id="ARBA00022960"/>
    </source>
</evidence>
<dbReference type="Gene3D" id="3.40.1190.10">
    <property type="entry name" value="Mur-like, catalytic domain"/>
    <property type="match status" value="1"/>
</dbReference>
<organism evidence="13 14">
    <name type="scientific">Wujia chipingensis</name>
    <dbReference type="NCBI Taxonomy" id="2763670"/>
    <lineage>
        <taxon>Bacteria</taxon>
        <taxon>Bacillati</taxon>
        <taxon>Bacillota</taxon>
        <taxon>Clostridia</taxon>
        <taxon>Lachnospirales</taxon>
        <taxon>Lachnospiraceae</taxon>
        <taxon>Wujia</taxon>
    </lineage>
</organism>
<feature type="domain" description="Mur ligase N-terminal catalytic" evidence="10">
    <location>
        <begin position="22"/>
        <end position="96"/>
    </location>
</feature>
<comment type="subcellular location">
    <subcellularLocation>
        <location evidence="8 9">Cytoplasm</location>
    </subcellularLocation>
</comment>
<gene>
    <name evidence="8" type="primary">murE</name>
    <name evidence="13" type="ORF">H9Q76_08825</name>
</gene>
<keyword evidence="8" id="KW-0547">Nucleotide-binding</keyword>
<dbReference type="GO" id="GO:0009252">
    <property type="term" value="P:peptidoglycan biosynthetic process"/>
    <property type="evidence" value="ECO:0007669"/>
    <property type="project" value="UniProtKB-UniRule"/>
</dbReference>
<feature type="binding site" evidence="8">
    <location>
        <position position="30"/>
    </location>
    <ligand>
        <name>UDP-N-acetyl-alpha-D-muramoyl-L-alanyl-D-glutamate</name>
        <dbReference type="ChEBI" id="CHEBI:83900"/>
    </ligand>
</feature>
<evidence type="ECO:0000256" key="1">
    <source>
        <dbReference type="ARBA" id="ARBA00004752"/>
    </source>
</evidence>
<evidence type="ECO:0000256" key="7">
    <source>
        <dbReference type="ARBA" id="ARBA00023316"/>
    </source>
</evidence>
<accession>A0A7G9FJW8</accession>
<dbReference type="GO" id="GO:0051301">
    <property type="term" value="P:cell division"/>
    <property type="evidence" value="ECO:0007669"/>
    <property type="project" value="UniProtKB-KW"/>
</dbReference>
<evidence type="ECO:0000256" key="8">
    <source>
        <dbReference type="HAMAP-Rule" id="MF_00208"/>
    </source>
</evidence>
<dbReference type="NCBIfam" id="TIGR01085">
    <property type="entry name" value="murE"/>
    <property type="match status" value="1"/>
</dbReference>
<evidence type="ECO:0000313" key="13">
    <source>
        <dbReference type="EMBL" id="QNL98849.1"/>
    </source>
</evidence>
<evidence type="ECO:0000259" key="12">
    <source>
        <dbReference type="Pfam" id="PF08245"/>
    </source>
</evidence>
<dbReference type="EC" id="6.3.2.13" evidence="8"/>
<comment type="caution">
    <text evidence="8">Lacks conserved residue(s) required for the propagation of feature annotation.</text>
</comment>
<dbReference type="AlphaFoldDB" id="A0A7G9FJW8"/>
<evidence type="ECO:0000256" key="6">
    <source>
        <dbReference type="ARBA" id="ARBA00023306"/>
    </source>
</evidence>
<dbReference type="EMBL" id="CP060632">
    <property type="protein sequence ID" value="QNL98849.1"/>
    <property type="molecule type" value="Genomic_DNA"/>
</dbReference>
<dbReference type="GO" id="GO:0008360">
    <property type="term" value="P:regulation of cell shape"/>
    <property type="evidence" value="ECO:0007669"/>
    <property type="project" value="UniProtKB-KW"/>
</dbReference>
<keyword evidence="14" id="KW-1185">Reference proteome</keyword>
<dbReference type="InterPro" id="IPR036615">
    <property type="entry name" value="Mur_ligase_C_dom_sf"/>
</dbReference>
<keyword evidence="6 8" id="KW-0131">Cell cycle</keyword>
<evidence type="ECO:0000313" key="14">
    <source>
        <dbReference type="Proteomes" id="UP000515819"/>
    </source>
</evidence>
<keyword evidence="8 13" id="KW-0436">Ligase</keyword>
<protein>
    <recommendedName>
        <fullName evidence="8">UDP-N-acetylmuramoyl-L-alanyl-D-glutamate--2,6-diaminopimelate ligase</fullName>
        <ecNumber evidence="8">6.3.2.13</ecNumber>
    </recommendedName>
    <alternativeName>
        <fullName evidence="8">Meso-A2pm-adding enzyme</fullName>
    </alternativeName>
    <alternativeName>
        <fullName evidence="8">Meso-diaminopimelate-adding enzyme</fullName>
    </alternativeName>
    <alternativeName>
        <fullName evidence="8">UDP-MurNAc-L-Ala-D-Glu:meso-diaminopimelate ligase</fullName>
    </alternativeName>
    <alternativeName>
        <fullName evidence="8">UDP-MurNAc-tripeptide synthetase</fullName>
    </alternativeName>
    <alternativeName>
        <fullName evidence="8">UDP-N-acetylmuramyl-tripeptide synthetase</fullName>
    </alternativeName>
</protein>
<evidence type="ECO:0000256" key="2">
    <source>
        <dbReference type="ARBA" id="ARBA00005898"/>
    </source>
</evidence>
<dbReference type="NCBIfam" id="NF001126">
    <property type="entry name" value="PRK00139.1-4"/>
    <property type="match status" value="1"/>
</dbReference>
<dbReference type="PANTHER" id="PTHR23135:SF4">
    <property type="entry name" value="UDP-N-ACETYLMURAMOYL-L-ALANYL-D-GLUTAMATE--2,6-DIAMINOPIMELATE LIGASE MURE HOMOLOG, CHLOROPLASTIC"/>
    <property type="match status" value="1"/>
</dbReference>
<dbReference type="GO" id="GO:0005524">
    <property type="term" value="F:ATP binding"/>
    <property type="evidence" value="ECO:0007669"/>
    <property type="project" value="UniProtKB-UniRule"/>
</dbReference>
<dbReference type="GO" id="GO:0005737">
    <property type="term" value="C:cytoplasm"/>
    <property type="evidence" value="ECO:0007669"/>
    <property type="project" value="UniProtKB-SubCell"/>
</dbReference>
<feature type="short sequence motif" description="Meso-diaminopimelate recognition motif" evidence="8">
    <location>
        <begin position="404"/>
        <end position="407"/>
    </location>
</feature>
<dbReference type="Gene3D" id="3.90.190.20">
    <property type="entry name" value="Mur ligase, C-terminal domain"/>
    <property type="match status" value="1"/>
</dbReference>
<feature type="binding site" evidence="8">
    <location>
        <position position="380"/>
    </location>
    <ligand>
        <name>meso-2,6-diaminopimelate</name>
        <dbReference type="ChEBI" id="CHEBI:57791"/>
    </ligand>
</feature>
<dbReference type="SUPFAM" id="SSF53623">
    <property type="entry name" value="MurD-like peptide ligases, catalytic domain"/>
    <property type="match status" value="1"/>
</dbReference>
<dbReference type="InterPro" id="IPR036565">
    <property type="entry name" value="Mur-like_cat_sf"/>
</dbReference>